<dbReference type="HOGENOM" id="CLU_2278101_0_0_1"/>
<protein>
    <submittedName>
        <fullName evidence="1">Uncharacterized protein</fullName>
    </submittedName>
</protein>
<evidence type="ECO:0000313" key="1">
    <source>
        <dbReference type="EMBL" id="KHN99384.1"/>
    </source>
</evidence>
<keyword evidence="2" id="KW-1185">Reference proteome</keyword>
<dbReference type="EMBL" id="AZHE01000005">
    <property type="protein sequence ID" value="KHN99384.1"/>
    <property type="molecule type" value="Genomic_DNA"/>
</dbReference>
<dbReference type="Proteomes" id="UP000030816">
    <property type="component" value="Unassembled WGS sequence"/>
</dbReference>
<dbReference type="GeneID" id="63737537"/>
<name>A0A0B2X0L0_METAS</name>
<comment type="caution">
    <text evidence="1">The sequence shown here is derived from an EMBL/GenBank/DDBJ whole genome shotgun (WGS) entry which is preliminary data.</text>
</comment>
<gene>
    <name evidence="1" type="ORF">MAM_03082</name>
</gene>
<dbReference type="AlphaFoldDB" id="A0A0B2X0L0"/>
<organism evidence="1 2">
    <name type="scientific">Metarhizium album (strain ARSEF 1941)</name>
    <dbReference type="NCBI Taxonomy" id="1081103"/>
    <lineage>
        <taxon>Eukaryota</taxon>
        <taxon>Fungi</taxon>
        <taxon>Dikarya</taxon>
        <taxon>Ascomycota</taxon>
        <taxon>Pezizomycotina</taxon>
        <taxon>Sordariomycetes</taxon>
        <taxon>Hypocreomycetidae</taxon>
        <taxon>Hypocreales</taxon>
        <taxon>Clavicipitaceae</taxon>
        <taxon>Metarhizium</taxon>
    </lineage>
</organism>
<reference evidence="1 2" key="1">
    <citation type="journal article" date="2014" name="Proc. Natl. Acad. Sci. U.S.A.">
        <title>Trajectory and genomic determinants of fungal-pathogen speciation and host adaptation.</title>
        <authorList>
            <person name="Hu X."/>
            <person name="Xiao G."/>
            <person name="Zheng P."/>
            <person name="Shang Y."/>
            <person name="Su Y."/>
            <person name="Zhang X."/>
            <person name="Liu X."/>
            <person name="Zhan S."/>
            <person name="St Leger R.J."/>
            <person name="Wang C."/>
        </authorList>
    </citation>
    <scope>NUCLEOTIDE SEQUENCE [LARGE SCALE GENOMIC DNA]</scope>
    <source>
        <strain evidence="1 2">ARSEF 1941</strain>
    </source>
</reference>
<dbReference type="RefSeq" id="XP_040680450.1">
    <property type="nucleotide sequence ID" value="XM_040821881.1"/>
</dbReference>
<sequence>MSIPMWIDGMVLRHTTRRGHDSKAAQHDAAGLGLLVLTLVDEDDDDDDNTATIITATHHAYPGLQRARCSPCITAWRHDPGMPMRVLTFTLMFMLMQTDRVT</sequence>
<proteinExistence type="predicted"/>
<evidence type="ECO:0000313" key="2">
    <source>
        <dbReference type="Proteomes" id="UP000030816"/>
    </source>
</evidence>
<accession>A0A0B2X0L0</accession>